<evidence type="ECO:0000313" key="2">
    <source>
        <dbReference type="EMBL" id="MCY1082303.1"/>
    </source>
</evidence>
<dbReference type="Proteomes" id="UP001207654">
    <property type="component" value="Unassembled WGS sequence"/>
</dbReference>
<dbReference type="RefSeq" id="WP_267540876.1">
    <property type="nucleotide sequence ID" value="NZ_JAPNKA010000001.1"/>
</dbReference>
<dbReference type="Pfam" id="PF14412">
    <property type="entry name" value="AHH"/>
    <property type="match status" value="1"/>
</dbReference>
<evidence type="ECO:0000256" key="1">
    <source>
        <dbReference type="SAM" id="MobiDB-lite"/>
    </source>
</evidence>
<feature type="compositionally biased region" description="Basic and acidic residues" evidence="1">
    <location>
        <begin position="50"/>
        <end position="79"/>
    </location>
</feature>
<feature type="region of interest" description="Disordered" evidence="1">
    <location>
        <begin position="108"/>
        <end position="130"/>
    </location>
</feature>
<dbReference type="InterPro" id="IPR032871">
    <property type="entry name" value="AHH_dom_containing"/>
</dbReference>
<feature type="region of interest" description="Disordered" evidence="1">
    <location>
        <begin position="28"/>
        <end position="83"/>
    </location>
</feature>
<proteinExistence type="predicted"/>
<name>A0ABT4AKS6_9BACT</name>
<dbReference type="EMBL" id="JAPNKA010000001">
    <property type="protein sequence ID" value="MCY1082303.1"/>
    <property type="molecule type" value="Genomic_DNA"/>
</dbReference>
<gene>
    <name evidence="2" type="ORF">OV287_48455</name>
</gene>
<protein>
    <submittedName>
        <fullName evidence="2">AHH domain-containing protein</fullName>
    </submittedName>
</protein>
<organism evidence="2 3">
    <name type="scientific">Archangium lansingense</name>
    <dbReference type="NCBI Taxonomy" id="2995310"/>
    <lineage>
        <taxon>Bacteria</taxon>
        <taxon>Pseudomonadati</taxon>
        <taxon>Myxococcota</taxon>
        <taxon>Myxococcia</taxon>
        <taxon>Myxococcales</taxon>
        <taxon>Cystobacterineae</taxon>
        <taxon>Archangiaceae</taxon>
        <taxon>Archangium</taxon>
    </lineage>
</organism>
<feature type="compositionally biased region" description="Basic and acidic residues" evidence="1">
    <location>
        <begin position="28"/>
        <end position="37"/>
    </location>
</feature>
<evidence type="ECO:0000313" key="3">
    <source>
        <dbReference type="Proteomes" id="UP001207654"/>
    </source>
</evidence>
<comment type="caution">
    <text evidence="2">The sequence shown here is derived from an EMBL/GenBank/DDBJ whole genome shotgun (WGS) entry which is preliminary data.</text>
</comment>
<sequence length="289" mass="32701">MPYLKPKEMNTTLAKRLKAIFDRSRDHRYAAAKEAKKLKPPSSGGAGDPGGDHVDSDAPPKGVLGKDDDYAQRGSDYIRSKNGRGVYRNFSHPHLEQIRDMVRQMAEFPGGPVQNFTPKSKDENGKPVGQSTPYTWEAHHILPGSAFYYETANGPCFTYQQLRLILLTDYNLNHGHNIIMLPKDSWAVPVHTLLQHPGDHPQYTQRVMGRLKNLSKDIQAKIDKGEPHKDVMLDLFEQLKDLEEEFWDFIVGLSEVVVAAVTSGQTYVHDHVRFAPENRLSTYEYGALF</sequence>
<reference evidence="2 3" key="1">
    <citation type="submission" date="2022-11" db="EMBL/GenBank/DDBJ databases">
        <title>Minimal conservation of predation-associated metabolite biosynthetic gene clusters underscores biosynthetic potential of Myxococcota including descriptions for ten novel species: Archangium lansinium sp. nov., Myxococcus landrumus sp. nov., Nannocystis bai.</title>
        <authorList>
            <person name="Ahearne A."/>
            <person name="Stevens C."/>
            <person name="Phillips K."/>
        </authorList>
    </citation>
    <scope>NUCLEOTIDE SEQUENCE [LARGE SCALE GENOMIC DNA]</scope>
    <source>
        <strain evidence="2 3">MIWBW</strain>
    </source>
</reference>
<accession>A0ABT4AKS6</accession>
<keyword evidence="3" id="KW-1185">Reference proteome</keyword>